<name>A0A8J3J510_9CHLR</name>
<sequence length="261" mass="29023">MYLDEEDMLPYLLQDPRFQQEVNKEIRRLLPPPSTVPYTYTPLPIEGVVPPYHAPRHDLGEQPQASRSSFLPAIIGLLLLIVVGSVLGQWYSTATRPPIQQARPTPPYTLFGPPSITATFINQVLDRYHSPAVGKGQTLYDLGVKYGIDPVFALAFFMHESSFGTQGEATSTLALGNERCIPDRPCIDQDRGGYAQMYSWEDGFEQWYQLISGPVYKGSGRTTVDTIIPRYAPSADNNDEAAYIAAIKHAVSTWRTGTVIV</sequence>
<dbReference type="AlphaFoldDB" id="A0A8J3J510"/>
<comment type="caution">
    <text evidence="2">The sequence shown here is derived from an EMBL/GenBank/DDBJ whole genome shotgun (WGS) entry which is preliminary data.</text>
</comment>
<protein>
    <recommendedName>
        <fullName evidence="4">Mannosyl-glycoprotein endo-beta-N-acetylglucosamidase-like domain-containing protein</fullName>
    </recommendedName>
</protein>
<reference evidence="2" key="1">
    <citation type="submission" date="2020-10" db="EMBL/GenBank/DDBJ databases">
        <title>Taxonomic study of unclassified bacteria belonging to the class Ktedonobacteria.</title>
        <authorList>
            <person name="Yabe S."/>
            <person name="Wang C.M."/>
            <person name="Zheng Y."/>
            <person name="Sakai Y."/>
            <person name="Cavaletti L."/>
            <person name="Monciardini P."/>
            <person name="Donadio S."/>
        </authorList>
    </citation>
    <scope>NUCLEOTIDE SEQUENCE</scope>
    <source>
        <strain evidence="2">ID150040</strain>
    </source>
</reference>
<evidence type="ECO:0000313" key="2">
    <source>
        <dbReference type="EMBL" id="GHP00837.1"/>
    </source>
</evidence>
<feature type="transmembrane region" description="Helical" evidence="1">
    <location>
        <begin position="70"/>
        <end position="91"/>
    </location>
</feature>
<dbReference type="RefSeq" id="WP_220211413.1">
    <property type="nucleotide sequence ID" value="NZ_BNJK01000003.1"/>
</dbReference>
<keyword evidence="3" id="KW-1185">Reference proteome</keyword>
<keyword evidence="1" id="KW-1133">Transmembrane helix</keyword>
<accession>A0A8J3J510</accession>
<evidence type="ECO:0000313" key="3">
    <source>
        <dbReference type="Proteomes" id="UP000597444"/>
    </source>
</evidence>
<proteinExistence type="predicted"/>
<organism evidence="2 3">
    <name type="scientific">Reticulibacter mediterranei</name>
    <dbReference type="NCBI Taxonomy" id="2778369"/>
    <lineage>
        <taxon>Bacteria</taxon>
        <taxon>Bacillati</taxon>
        <taxon>Chloroflexota</taxon>
        <taxon>Ktedonobacteria</taxon>
        <taxon>Ktedonobacterales</taxon>
        <taxon>Reticulibacteraceae</taxon>
        <taxon>Reticulibacter</taxon>
    </lineage>
</organism>
<dbReference type="EMBL" id="BNJK01000003">
    <property type="protein sequence ID" value="GHP00837.1"/>
    <property type="molecule type" value="Genomic_DNA"/>
</dbReference>
<gene>
    <name evidence="2" type="ORF">KSF_108840</name>
</gene>
<keyword evidence="1" id="KW-0812">Transmembrane</keyword>
<keyword evidence="1" id="KW-0472">Membrane</keyword>
<evidence type="ECO:0008006" key="4">
    <source>
        <dbReference type="Google" id="ProtNLM"/>
    </source>
</evidence>
<dbReference type="Proteomes" id="UP000597444">
    <property type="component" value="Unassembled WGS sequence"/>
</dbReference>
<evidence type="ECO:0000256" key="1">
    <source>
        <dbReference type="SAM" id="Phobius"/>
    </source>
</evidence>